<evidence type="ECO:0000313" key="1">
    <source>
        <dbReference type="EMBL" id="CDG38862.1"/>
    </source>
</evidence>
<evidence type="ECO:0000313" key="2">
    <source>
        <dbReference type="Proteomes" id="UP000027583"/>
    </source>
</evidence>
<organism evidence="1 2">
    <name type="scientific">Asaia bogorensis</name>
    <dbReference type="NCBI Taxonomy" id="91915"/>
    <lineage>
        <taxon>Bacteria</taxon>
        <taxon>Pseudomonadati</taxon>
        <taxon>Pseudomonadota</taxon>
        <taxon>Alphaproteobacteria</taxon>
        <taxon>Acetobacterales</taxon>
        <taxon>Acetobacteraceae</taxon>
        <taxon>Asaia</taxon>
    </lineage>
</organism>
<reference evidence="1 2" key="2">
    <citation type="journal article" date="2014" name="PLoS ONE">
        <title>Evolution of mitochondria reconstructed from the energy metabolism of living bacteria.</title>
        <authorList>
            <person name="Degli Esposti M."/>
            <person name="Chouaia B."/>
            <person name="Comandatore F."/>
            <person name="Crotti E."/>
            <person name="Sassera D."/>
            <person name="Lievens P.M."/>
            <person name="Daffonchio D."/>
            <person name="Bandi C."/>
        </authorList>
    </citation>
    <scope>NUCLEOTIDE SEQUENCE [LARGE SCALE GENOMIC DNA]</scope>
    <source>
        <strain evidence="1 2">SF2.1</strain>
    </source>
</reference>
<dbReference type="AlphaFoldDB" id="A0A060QJ98"/>
<gene>
    <name evidence="1" type="ORF">ASAP_0817</name>
</gene>
<dbReference type="eggNOG" id="COG0400">
    <property type="taxonomic scope" value="Bacteria"/>
</dbReference>
<dbReference type="RefSeq" id="WP_023978774.1">
    <property type="nucleotide sequence ID" value="NZ_CBLX010000004.1"/>
</dbReference>
<dbReference type="SUPFAM" id="SSF53474">
    <property type="entry name" value="alpha/beta-Hydrolases"/>
    <property type="match status" value="1"/>
</dbReference>
<proteinExistence type="predicted"/>
<reference evidence="1 2" key="1">
    <citation type="journal article" date="2014" name="Genome Biol. Evol.">
        <title>Acetic acid bacteria genomes reveal functional traits for adaptation to life in insect guts.</title>
        <authorList>
            <person name="Chouaia B."/>
            <person name="Gaiarsa S."/>
            <person name="Crotti E."/>
            <person name="Comandatore F."/>
            <person name="Degli Esposti M."/>
            <person name="Ricci I."/>
            <person name="Alma A."/>
            <person name="Favia G."/>
            <person name="Bandi C."/>
            <person name="Daffonchio D."/>
        </authorList>
    </citation>
    <scope>NUCLEOTIDE SEQUENCE [LARGE SCALE GENOMIC DNA]</scope>
    <source>
        <strain evidence="1 2">SF2.1</strain>
    </source>
</reference>
<dbReference type="InterPro" id="IPR029058">
    <property type="entry name" value="AB_hydrolase_fold"/>
</dbReference>
<accession>A0A060QJ98</accession>
<dbReference type="EMBL" id="CBLX010000004">
    <property type="protein sequence ID" value="CDG38862.1"/>
    <property type="molecule type" value="Genomic_DNA"/>
</dbReference>
<protein>
    <submittedName>
        <fullName evidence="1">Biotin synthesis protein BioH</fullName>
    </submittedName>
</protein>
<dbReference type="Gene3D" id="3.40.50.1820">
    <property type="entry name" value="alpha/beta hydrolase"/>
    <property type="match status" value="1"/>
</dbReference>
<name>A0A060QJ98_9PROT</name>
<dbReference type="Proteomes" id="UP000027583">
    <property type="component" value="Unassembled WGS sequence"/>
</dbReference>
<comment type="caution">
    <text evidence="1">The sequence shown here is derived from an EMBL/GenBank/DDBJ whole genome shotgun (WGS) entry which is preliminary data.</text>
</comment>
<sequence>MKLVFVHGWSFDARFWSPVHEALGHPDSVFLDRGYTGAPETLTLPDAPYLAITHSAGTTDLLARDLAGCRGIVAFNSFARFTRSEDFPEGLPPRILSRMASRLSDDPAEVVTQFRQQFEPFQPCTTLTPDRLQDGLDALIAADARAEARRWGASLTTISGTNDPLVTPAMTQAGFPLAKTMQREGGHLLPLTDPEGCASIIREWLEQDA</sequence>